<evidence type="ECO:0000256" key="2">
    <source>
        <dbReference type="ARBA" id="ARBA00022692"/>
    </source>
</evidence>
<accession>A0A931LS55</accession>
<name>A0A931LS55_FIMGI</name>
<feature type="region of interest" description="Disordered" evidence="5">
    <location>
        <begin position="1"/>
        <end position="45"/>
    </location>
</feature>
<keyword evidence="2 6" id="KW-0812">Transmembrane</keyword>
<feature type="transmembrane region" description="Helical" evidence="6">
    <location>
        <begin position="86"/>
        <end position="105"/>
    </location>
</feature>
<keyword evidence="3 6" id="KW-1133">Transmembrane helix</keyword>
<comment type="subcellular location">
    <subcellularLocation>
        <location evidence="1">Membrane</location>
        <topology evidence="1">Multi-pass membrane protein</topology>
    </subcellularLocation>
</comment>
<feature type="transmembrane region" description="Helical" evidence="6">
    <location>
        <begin position="53"/>
        <end position="74"/>
    </location>
</feature>
<reference evidence="7" key="1">
    <citation type="submission" date="2020-07" db="EMBL/GenBank/DDBJ databases">
        <title>Huge and variable diversity of episymbiotic CPR bacteria and DPANN archaea in groundwater ecosystems.</title>
        <authorList>
            <person name="He C.Y."/>
            <person name="Keren R."/>
            <person name="Whittaker M."/>
            <person name="Farag I.F."/>
            <person name="Doudna J."/>
            <person name="Cate J.H.D."/>
            <person name="Banfield J.F."/>
        </authorList>
    </citation>
    <scope>NUCLEOTIDE SEQUENCE</scope>
    <source>
        <strain evidence="7">NC_groundwater_17_Pr7_B-0.1um_64_12</strain>
    </source>
</reference>
<organism evidence="7 8">
    <name type="scientific">Fimbriimonas ginsengisoli</name>
    <dbReference type="NCBI Taxonomy" id="1005039"/>
    <lineage>
        <taxon>Bacteria</taxon>
        <taxon>Bacillati</taxon>
        <taxon>Armatimonadota</taxon>
        <taxon>Fimbriimonadia</taxon>
        <taxon>Fimbriimonadales</taxon>
        <taxon>Fimbriimonadaceae</taxon>
        <taxon>Fimbriimonas</taxon>
    </lineage>
</organism>
<gene>
    <name evidence="7" type="ORF">HYR64_05050</name>
</gene>
<dbReference type="EMBL" id="JACOSL010000031">
    <property type="protein sequence ID" value="MBI1756458.1"/>
    <property type="molecule type" value="Genomic_DNA"/>
</dbReference>
<evidence type="ECO:0000256" key="5">
    <source>
        <dbReference type="SAM" id="MobiDB-lite"/>
    </source>
</evidence>
<dbReference type="InterPro" id="IPR019109">
    <property type="entry name" value="MamF_MmsF"/>
</dbReference>
<sequence>MNNDPEPGAGKASEPEVAGPSKAQASQPAKPSGPSITPSGGGMVSQEDKGQATLVWVLTIFFGFIPGLIFFLVAKDKPFVHKHATQALGFEIFIAIAYVASWILAFVLIGFILMPLIWIFHIVITIMGAVAANKGEEYTPPIAGGLTKAMFKT</sequence>
<dbReference type="Proteomes" id="UP000727962">
    <property type="component" value="Unassembled WGS sequence"/>
</dbReference>
<feature type="transmembrane region" description="Helical" evidence="6">
    <location>
        <begin position="111"/>
        <end position="132"/>
    </location>
</feature>
<keyword evidence="4 6" id="KW-0472">Membrane</keyword>
<evidence type="ECO:0000256" key="6">
    <source>
        <dbReference type="SAM" id="Phobius"/>
    </source>
</evidence>
<evidence type="ECO:0000256" key="1">
    <source>
        <dbReference type="ARBA" id="ARBA00004141"/>
    </source>
</evidence>
<protein>
    <submittedName>
        <fullName evidence="7">DUF4870 domain-containing protein</fullName>
    </submittedName>
</protein>
<evidence type="ECO:0000313" key="8">
    <source>
        <dbReference type="Proteomes" id="UP000727962"/>
    </source>
</evidence>
<evidence type="ECO:0000313" key="7">
    <source>
        <dbReference type="EMBL" id="MBI1756458.1"/>
    </source>
</evidence>
<dbReference type="Pfam" id="PF09685">
    <property type="entry name" value="MamF_MmsF"/>
    <property type="match status" value="1"/>
</dbReference>
<proteinExistence type="predicted"/>
<evidence type="ECO:0000256" key="4">
    <source>
        <dbReference type="ARBA" id="ARBA00023136"/>
    </source>
</evidence>
<comment type="caution">
    <text evidence="7">The sequence shown here is derived from an EMBL/GenBank/DDBJ whole genome shotgun (WGS) entry which is preliminary data.</text>
</comment>
<dbReference type="AlphaFoldDB" id="A0A931LS55"/>
<evidence type="ECO:0000256" key="3">
    <source>
        <dbReference type="ARBA" id="ARBA00022989"/>
    </source>
</evidence>